<dbReference type="Gramene" id="OBART09G06320.1">
    <property type="protein sequence ID" value="OBART09G06320.1"/>
    <property type="gene ID" value="OBART09G06320"/>
</dbReference>
<sequence>MDLRSRSGTSHGGTRCCAEGAARLDVLLAQLDISSSRWRARAADWLGKKGGRIDFMGEREWTGLSEGRGWPREENDRGEGVGLWERKASFFVFLEAAA</sequence>
<keyword evidence="2" id="KW-1185">Reference proteome</keyword>
<name>A0A0D3H5J2_9ORYZ</name>
<reference evidence="1" key="1">
    <citation type="journal article" date="2009" name="Rice">
        <title>De Novo Next Generation Sequencing of Plant Genomes.</title>
        <authorList>
            <person name="Rounsley S."/>
            <person name="Marri P.R."/>
            <person name="Yu Y."/>
            <person name="He R."/>
            <person name="Sisneros N."/>
            <person name="Goicoechea J.L."/>
            <person name="Lee S.J."/>
            <person name="Angelova A."/>
            <person name="Kudrna D."/>
            <person name="Luo M."/>
            <person name="Affourtit J."/>
            <person name="Desany B."/>
            <person name="Knight J."/>
            <person name="Niazi F."/>
            <person name="Egholm M."/>
            <person name="Wing R.A."/>
        </authorList>
    </citation>
    <scope>NUCLEOTIDE SEQUENCE [LARGE SCALE GENOMIC DNA]</scope>
    <source>
        <strain evidence="1">cv. IRGC 105608</strain>
    </source>
</reference>
<proteinExistence type="predicted"/>
<protein>
    <submittedName>
        <fullName evidence="1">Uncharacterized protein</fullName>
    </submittedName>
</protein>
<dbReference type="Proteomes" id="UP000026960">
    <property type="component" value="Chromosome 9"/>
</dbReference>
<evidence type="ECO:0000313" key="2">
    <source>
        <dbReference type="Proteomes" id="UP000026960"/>
    </source>
</evidence>
<reference evidence="1" key="2">
    <citation type="submission" date="2015-03" db="UniProtKB">
        <authorList>
            <consortium name="EnsemblPlants"/>
        </authorList>
    </citation>
    <scope>IDENTIFICATION</scope>
</reference>
<accession>A0A0D3H5J2</accession>
<dbReference type="AlphaFoldDB" id="A0A0D3H5J2"/>
<dbReference type="EnsemblPlants" id="OBART09G06320.1">
    <property type="protein sequence ID" value="OBART09G06320.1"/>
    <property type="gene ID" value="OBART09G06320"/>
</dbReference>
<evidence type="ECO:0000313" key="1">
    <source>
        <dbReference type="EnsemblPlants" id="OBART09G06320.1"/>
    </source>
</evidence>
<organism evidence="1">
    <name type="scientific">Oryza barthii</name>
    <dbReference type="NCBI Taxonomy" id="65489"/>
    <lineage>
        <taxon>Eukaryota</taxon>
        <taxon>Viridiplantae</taxon>
        <taxon>Streptophyta</taxon>
        <taxon>Embryophyta</taxon>
        <taxon>Tracheophyta</taxon>
        <taxon>Spermatophyta</taxon>
        <taxon>Magnoliopsida</taxon>
        <taxon>Liliopsida</taxon>
        <taxon>Poales</taxon>
        <taxon>Poaceae</taxon>
        <taxon>BOP clade</taxon>
        <taxon>Oryzoideae</taxon>
        <taxon>Oryzeae</taxon>
        <taxon>Oryzinae</taxon>
        <taxon>Oryza</taxon>
    </lineage>
</organism>
<dbReference type="PaxDb" id="65489-OBART09G06320.1"/>
<dbReference type="HOGENOM" id="CLU_2336992_0_0_1"/>